<reference evidence="1 2" key="1">
    <citation type="journal article" date="2012" name="Nature">
        <title>Repeated polyploidization of Gossypium genomes and the evolution of spinnable cotton fibres.</title>
        <authorList>
            <person name="Paterson A.H."/>
            <person name="Wendel J.F."/>
            <person name="Gundlach H."/>
            <person name="Guo H."/>
            <person name="Jenkins J."/>
            <person name="Jin D."/>
            <person name="Llewellyn D."/>
            <person name="Showmaker K.C."/>
            <person name="Shu S."/>
            <person name="Udall J."/>
            <person name="Yoo M.J."/>
            <person name="Byers R."/>
            <person name="Chen W."/>
            <person name="Doron-Faigenboim A."/>
            <person name="Duke M.V."/>
            <person name="Gong L."/>
            <person name="Grimwood J."/>
            <person name="Grover C."/>
            <person name="Grupp K."/>
            <person name="Hu G."/>
            <person name="Lee T.H."/>
            <person name="Li J."/>
            <person name="Lin L."/>
            <person name="Liu T."/>
            <person name="Marler B.S."/>
            <person name="Page J.T."/>
            <person name="Roberts A.W."/>
            <person name="Romanel E."/>
            <person name="Sanders W.S."/>
            <person name="Szadkowski E."/>
            <person name="Tan X."/>
            <person name="Tang H."/>
            <person name="Xu C."/>
            <person name="Wang J."/>
            <person name="Wang Z."/>
            <person name="Zhang D."/>
            <person name="Zhang L."/>
            <person name="Ashrafi H."/>
            <person name="Bedon F."/>
            <person name="Bowers J.E."/>
            <person name="Brubaker C.L."/>
            <person name="Chee P.W."/>
            <person name="Das S."/>
            <person name="Gingle A.R."/>
            <person name="Haigler C.H."/>
            <person name="Harker D."/>
            <person name="Hoffmann L.V."/>
            <person name="Hovav R."/>
            <person name="Jones D.C."/>
            <person name="Lemke C."/>
            <person name="Mansoor S."/>
            <person name="ur Rahman M."/>
            <person name="Rainville L.N."/>
            <person name="Rambani A."/>
            <person name="Reddy U.K."/>
            <person name="Rong J.K."/>
            <person name="Saranga Y."/>
            <person name="Scheffler B.E."/>
            <person name="Scheffler J.A."/>
            <person name="Stelly D.M."/>
            <person name="Triplett B.A."/>
            <person name="Van Deynze A."/>
            <person name="Vaslin M.F."/>
            <person name="Waghmare V.N."/>
            <person name="Walford S.A."/>
            <person name="Wright R.J."/>
            <person name="Zaki E.A."/>
            <person name="Zhang T."/>
            <person name="Dennis E.S."/>
            <person name="Mayer K.F."/>
            <person name="Peterson D.G."/>
            <person name="Rokhsar D.S."/>
            <person name="Wang X."/>
            <person name="Schmutz J."/>
        </authorList>
    </citation>
    <scope>NUCLEOTIDE SEQUENCE [LARGE SCALE GENOMIC DNA]</scope>
</reference>
<gene>
    <name evidence="1" type="ORF">B456_008G161600</name>
</gene>
<dbReference type="Gramene" id="KJB50272">
    <property type="protein sequence ID" value="KJB50272"/>
    <property type="gene ID" value="B456_008G161600"/>
</dbReference>
<sequence>MSCEVVERVIYKRFANEMASRLLARNSCIFESPIQLISLTKGNKDFTSTNSSNLYVPFYSLHCSLFQFITSFPQLCYILLPSPDNQTFKKIMKIQQRSLRHC</sequence>
<name>A0A0D2PVV4_GOSRA</name>
<evidence type="ECO:0000313" key="1">
    <source>
        <dbReference type="EMBL" id="KJB50272.1"/>
    </source>
</evidence>
<accession>A0A0D2PVV4</accession>
<evidence type="ECO:0000313" key="2">
    <source>
        <dbReference type="Proteomes" id="UP000032304"/>
    </source>
</evidence>
<dbReference type="AlphaFoldDB" id="A0A0D2PVV4"/>
<dbReference type="EMBL" id="CM001747">
    <property type="protein sequence ID" value="KJB50272.1"/>
    <property type="molecule type" value="Genomic_DNA"/>
</dbReference>
<organism evidence="1 2">
    <name type="scientific">Gossypium raimondii</name>
    <name type="common">Peruvian cotton</name>
    <name type="synonym">Gossypium klotzschianum subsp. raimondii</name>
    <dbReference type="NCBI Taxonomy" id="29730"/>
    <lineage>
        <taxon>Eukaryota</taxon>
        <taxon>Viridiplantae</taxon>
        <taxon>Streptophyta</taxon>
        <taxon>Embryophyta</taxon>
        <taxon>Tracheophyta</taxon>
        <taxon>Spermatophyta</taxon>
        <taxon>Magnoliopsida</taxon>
        <taxon>eudicotyledons</taxon>
        <taxon>Gunneridae</taxon>
        <taxon>Pentapetalae</taxon>
        <taxon>rosids</taxon>
        <taxon>malvids</taxon>
        <taxon>Malvales</taxon>
        <taxon>Malvaceae</taxon>
        <taxon>Malvoideae</taxon>
        <taxon>Gossypium</taxon>
    </lineage>
</organism>
<protein>
    <submittedName>
        <fullName evidence="1">Uncharacterized protein</fullName>
    </submittedName>
</protein>
<keyword evidence="2" id="KW-1185">Reference proteome</keyword>
<proteinExistence type="predicted"/>
<dbReference type="Proteomes" id="UP000032304">
    <property type="component" value="Chromosome 8"/>
</dbReference>